<dbReference type="CDD" id="cd01129">
    <property type="entry name" value="PulE-GspE-like"/>
    <property type="match status" value="1"/>
</dbReference>
<dbReference type="InterPro" id="IPR029016">
    <property type="entry name" value="GAF-like_dom_sf"/>
</dbReference>
<sequence>MALAPFPDTRPYSVSGGGDLSQPERLGAIIRDIHDARHIDEIIFELSESLRTLFEAERITIFVPNNDGNIVSKVARHLNASQRLKLPTNAKSIAGYVAQEKVIVNIANVYDDAELKRISPNLRFLKALDTQTGFFTRQVLAFPVLSPDSDKLMAVIELLNSLNGQPFSPAAEAAAIEVSKPLGIAFNPRRAPRGLAKTRFWPLIAQNALSVKDMEQAFRRARSKKIDIESLLLDEFHIDPEEIGLAYASFFGVPFEPFSPSRVQPLTLQRSLTQDYVLANEWLPMDESVEEGLVILTPEPEKVRNSHIVNQAFPKRTRITYKVCLKRDFINTIDLLYGMTDISTVLDRDDEEGRAMNLVSEQDNELVKLINRIIVEAYNQGASDIHIEPYPDRSKTDVRFRKDGTLVHFTTIPPSYRNAIVSRIKIMCDLDISERRKPQDGKIKFKKFGPLDIELRVATIPTSGGLEDVVIRILAGGAPLPMEKLGLSARNESKLREMITKPYGLFIVCGPTGSGKTTTLHSALSYINTSETKIWTAEDPVEITQKGLRQVQINYKAGVDFATVMKAFLRADPDVIMVGEMRDRETAAIGIEASLTGHLVLTTLHTNSAPESVVRLLDMGIDPFNFADALLGVLAQRLAKRLCDCKQAYIATADDIMLLLREYCLELEHTNQWKKDPAAAIKAVQQDWISTFSDANGQFTLYRPVGCKKCDHTGYKGRIGLYELMEGTPAIKKNLQNRAHVTEMFATALEDGMRTLKQDGIEKVLRGITDIKQVRAVCIR</sequence>
<dbReference type="Gene3D" id="3.40.50.300">
    <property type="entry name" value="P-loop containing nucleotide triphosphate hydrolases"/>
    <property type="match status" value="1"/>
</dbReference>
<dbReference type="PANTHER" id="PTHR30258">
    <property type="entry name" value="TYPE II SECRETION SYSTEM PROTEIN GSPE-RELATED"/>
    <property type="match status" value="1"/>
</dbReference>
<dbReference type="GO" id="GO:0005886">
    <property type="term" value="C:plasma membrane"/>
    <property type="evidence" value="ECO:0007669"/>
    <property type="project" value="TreeGrafter"/>
</dbReference>
<dbReference type="InterPro" id="IPR003018">
    <property type="entry name" value="GAF"/>
</dbReference>
<organism evidence="4">
    <name type="scientific">mine drainage metagenome</name>
    <dbReference type="NCBI Taxonomy" id="410659"/>
    <lineage>
        <taxon>unclassified sequences</taxon>
        <taxon>metagenomes</taxon>
        <taxon>ecological metagenomes</taxon>
    </lineage>
</organism>
<dbReference type="SUPFAM" id="SSF55781">
    <property type="entry name" value="GAF domain-like"/>
    <property type="match status" value="1"/>
</dbReference>
<dbReference type="GO" id="GO:0005524">
    <property type="term" value="F:ATP binding"/>
    <property type="evidence" value="ECO:0007669"/>
    <property type="project" value="UniProtKB-KW"/>
</dbReference>
<dbReference type="SUPFAM" id="SSF52540">
    <property type="entry name" value="P-loop containing nucleoside triphosphate hydrolases"/>
    <property type="match status" value="1"/>
</dbReference>
<dbReference type="PANTHER" id="PTHR30258:SF2">
    <property type="entry name" value="COMG OPERON PROTEIN 1"/>
    <property type="match status" value="1"/>
</dbReference>
<dbReference type="Pfam" id="PF01590">
    <property type="entry name" value="GAF"/>
    <property type="match status" value="1"/>
</dbReference>
<gene>
    <name evidence="4" type="primary">epsE_55</name>
    <name evidence="4" type="ORF">GALL_384510</name>
</gene>
<dbReference type="InterPro" id="IPR037257">
    <property type="entry name" value="T2SS_E_N_sf"/>
</dbReference>
<evidence type="ECO:0000259" key="3">
    <source>
        <dbReference type="PROSITE" id="PS00662"/>
    </source>
</evidence>
<evidence type="ECO:0000256" key="1">
    <source>
        <dbReference type="ARBA" id="ARBA00022741"/>
    </source>
</evidence>
<name>A0A1J5QQQ0_9ZZZZ</name>
<dbReference type="PROSITE" id="PS00662">
    <property type="entry name" value="T2SP_E"/>
    <property type="match status" value="1"/>
</dbReference>
<keyword evidence="2" id="KW-0067">ATP-binding</keyword>
<proteinExistence type="predicted"/>
<dbReference type="Pfam" id="PF05157">
    <property type="entry name" value="MshEN"/>
    <property type="match status" value="1"/>
</dbReference>
<feature type="domain" description="Bacterial type II secretion system protein E" evidence="3">
    <location>
        <begin position="569"/>
        <end position="583"/>
    </location>
</feature>
<dbReference type="Gene3D" id="3.30.450.90">
    <property type="match status" value="1"/>
</dbReference>
<dbReference type="InterPro" id="IPR007831">
    <property type="entry name" value="T2SS_GspE_N"/>
</dbReference>
<dbReference type="GO" id="GO:0016887">
    <property type="term" value="F:ATP hydrolysis activity"/>
    <property type="evidence" value="ECO:0007669"/>
    <property type="project" value="TreeGrafter"/>
</dbReference>
<comment type="caution">
    <text evidence="4">The sequence shown here is derived from an EMBL/GenBank/DDBJ whole genome shotgun (WGS) entry which is preliminary data.</text>
</comment>
<dbReference type="SUPFAM" id="SSF160246">
    <property type="entry name" value="EspE N-terminal domain-like"/>
    <property type="match status" value="1"/>
</dbReference>
<dbReference type="EMBL" id="MLJW01001157">
    <property type="protein sequence ID" value="OIQ79803.1"/>
    <property type="molecule type" value="Genomic_DNA"/>
</dbReference>
<dbReference type="Gene3D" id="3.30.450.40">
    <property type="match status" value="1"/>
</dbReference>
<dbReference type="InterPro" id="IPR001482">
    <property type="entry name" value="T2SS/T4SS_dom"/>
</dbReference>
<accession>A0A1J5QQQ0</accession>
<dbReference type="Pfam" id="PF00437">
    <property type="entry name" value="T2SSE"/>
    <property type="match status" value="1"/>
</dbReference>
<evidence type="ECO:0000313" key="4">
    <source>
        <dbReference type="EMBL" id="OIQ79803.1"/>
    </source>
</evidence>
<dbReference type="AlphaFoldDB" id="A0A1J5QQQ0"/>
<dbReference type="InterPro" id="IPR027417">
    <property type="entry name" value="P-loop_NTPase"/>
</dbReference>
<evidence type="ECO:0000256" key="2">
    <source>
        <dbReference type="ARBA" id="ARBA00022840"/>
    </source>
</evidence>
<protein>
    <submittedName>
        <fullName evidence="4">Type II secretion system protein E</fullName>
    </submittedName>
</protein>
<dbReference type="SMART" id="SM00065">
    <property type="entry name" value="GAF"/>
    <property type="match status" value="1"/>
</dbReference>
<reference evidence="4" key="1">
    <citation type="submission" date="2016-10" db="EMBL/GenBank/DDBJ databases">
        <title>Sequence of Gallionella enrichment culture.</title>
        <authorList>
            <person name="Poehlein A."/>
            <person name="Muehling M."/>
            <person name="Daniel R."/>
        </authorList>
    </citation>
    <scope>NUCLEOTIDE SEQUENCE</scope>
</reference>
<keyword evidence="1" id="KW-0547">Nucleotide-binding</keyword>